<dbReference type="GO" id="GO:0050661">
    <property type="term" value="F:NADP binding"/>
    <property type="evidence" value="ECO:0007669"/>
    <property type="project" value="InterPro"/>
</dbReference>
<dbReference type="InterPro" id="IPR020946">
    <property type="entry name" value="Flavin_mOase-like"/>
</dbReference>
<keyword evidence="2" id="KW-0285">Flavoprotein</keyword>
<feature type="non-terminal residue" evidence="5">
    <location>
        <position position="435"/>
    </location>
</feature>
<dbReference type="Proteomes" id="UP000626109">
    <property type="component" value="Unassembled WGS sequence"/>
</dbReference>
<accession>A0A813JNU4</accession>
<protein>
    <recommendedName>
        <fullName evidence="7">FAD/NAD(P)-binding domain-containing protein</fullName>
    </recommendedName>
</protein>
<dbReference type="SUPFAM" id="SSF51905">
    <property type="entry name" value="FAD/NAD(P)-binding domain"/>
    <property type="match status" value="1"/>
</dbReference>
<sequence length="435" mass="48816">MLSVAEGNRGRSKSPTTALWIGRREAREKMSIMANMGLHVFHPEWQAVQPGTMPRGREYSTSFKTTTLKIFGSEERLSFPVQTCTKVADVKDALARSLMVSPESIDFIEKCGCSTRKQRETDEIATTVTVKGISSFKPRKHEWPHPVAIIGAGYNGLKTCMMYAKAGDRNFICFDRFNKVGGYCWITAANKTSKLQTEFGSFHVWWGEDMRTETCNYPAGWDTWPKKDKVLAHFHYAAEQYGVLPNIQFNSNVAKMDMVGERSNHDHYYNLTVMPVDGGDAREVACSVMYNFPGCMTRNRIIEYPGEDVFDGHIAYGMNDDCPYDELGGKTIAILGNGAFAVENARTASEYAAKKVFIVTRRKNLASPRVACWFVHQGPVPTPGRLVLDMFKPMYDLAGFGDPWDYWSVHASADRSKVNVIQSSRFGIADVTFLA</sequence>
<keyword evidence="4" id="KW-0560">Oxidoreductase</keyword>
<evidence type="ECO:0000256" key="4">
    <source>
        <dbReference type="ARBA" id="ARBA00023002"/>
    </source>
</evidence>
<evidence type="ECO:0000256" key="2">
    <source>
        <dbReference type="ARBA" id="ARBA00022630"/>
    </source>
</evidence>
<name>A0A813JNU4_POLGL</name>
<comment type="caution">
    <text evidence="5">The sequence shown here is derived from an EMBL/GenBank/DDBJ whole genome shotgun (WGS) entry which is preliminary data.</text>
</comment>
<organism evidence="5 6">
    <name type="scientific">Polarella glacialis</name>
    <name type="common">Dinoflagellate</name>
    <dbReference type="NCBI Taxonomy" id="89957"/>
    <lineage>
        <taxon>Eukaryota</taxon>
        <taxon>Sar</taxon>
        <taxon>Alveolata</taxon>
        <taxon>Dinophyceae</taxon>
        <taxon>Suessiales</taxon>
        <taxon>Suessiaceae</taxon>
        <taxon>Polarella</taxon>
    </lineage>
</organism>
<dbReference type="GO" id="GO:0050660">
    <property type="term" value="F:flavin adenine dinucleotide binding"/>
    <property type="evidence" value="ECO:0007669"/>
    <property type="project" value="InterPro"/>
</dbReference>
<dbReference type="Pfam" id="PF00743">
    <property type="entry name" value="FMO-like"/>
    <property type="match status" value="1"/>
</dbReference>
<evidence type="ECO:0000313" key="5">
    <source>
        <dbReference type="EMBL" id="CAE8684927.1"/>
    </source>
</evidence>
<reference evidence="5" key="1">
    <citation type="submission" date="2021-02" db="EMBL/GenBank/DDBJ databases">
        <authorList>
            <person name="Dougan E. K."/>
            <person name="Rhodes N."/>
            <person name="Thang M."/>
            <person name="Chan C."/>
        </authorList>
    </citation>
    <scope>NUCLEOTIDE SEQUENCE</scope>
</reference>
<gene>
    <name evidence="5" type="ORF">PGLA2088_LOCUS24200</name>
</gene>
<keyword evidence="3" id="KW-0274">FAD</keyword>
<dbReference type="EMBL" id="CAJNNW010026386">
    <property type="protein sequence ID" value="CAE8684927.1"/>
    <property type="molecule type" value="Genomic_DNA"/>
</dbReference>
<proteinExistence type="inferred from homology"/>
<dbReference type="PANTHER" id="PTHR42877:SF4">
    <property type="entry name" value="FAD_NAD(P)-BINDING DOMAIN-CONTAINING PROTEIN-RELATED"/>
    <property type="match status" value="1"/>
</dbReference>
<dbReference type="GO" id="GO:0004499">
    <property type="term" value="F:N,N-dimethylaniline monooxygenase activity"/>
    <property type="evidence" value="ECO:0007669"/>
    <property type="project" value="InterPro"/>
</dbReference>
<dbReference type="Gene3D" id="3.50.50.60">
    <property type="entry name" value="FAD/NAD(P)-binding domain"/>
    <property type="match status" value="1"/>
</dbReference>
<evidence type="ECO:0000313" key="6">
    <source>
        <dbReference type="Proteomes" id="UP000626109"/>
    </source>
</evidence>
<evidence type="ECO:0000256" key="1">
    <source>
        <dbReference type="ARBA" id="ARBA00010139"/>
    </source>
</evidence>
<dbReference type="InterPro" id="IPR051209">
    <property type="entry name" value="FAD-bind_Monooxygenase_sf"/>
</dbReference>
<dbReference type="AlphaFoldDB" id="A0A813JNU4"/>
<evidence type="ECO:0008006" key="7">
    <source>
        <dbReference type="Google" id="ProtNLM"/>
    </source>
</evidence>
<comment type="similarity">
    <text evidence="1">Belongs to the FAD-binding monooxygenase family.</text>
</comment>
<evidence type="ECO:0000256" key="3">
    <source>
        <dbReference type="ARBA" id="ARBA00022827"/>
    </source>
</evidence>
<dbReference type="InterPro" id="IPR036188">
    <property type="entry name" value="FAD/NAD-bd_sf"/>
</dbReference>
<dbReference type="PANTHER" id="PTHR42877">
    <property type="entry name" value="L-ORNITHINE N(5)-MONOOXYGENASE-RELATED"/>
    <property type="match status" value="1"/>
</dbReference>